<feature type="transmembrane region" description="Helical" evidence="1">
    <location>
        <begin position="6"/>
        <end position="34"/>
    </location>
</feature>
<name>A0A075FG99_9ARCH</name>
<evidence type="ECO:0000313" key="2">
    <source>
        <dbReference type="EMBL" id="AIE90319.1"/>
    </source>
</evidence>
<accession>A0A075FG99</accession>
<dbReference type="SUPFAM" id="SSF46785">
    <property type="entry name" value="Winged helix' DNA-binding domain"/>
    <property type="match status" value="1"/>
</dbReference>
<organism evidence="2">
    <name type="scientific">uncultured marine thaumarchaeote AD1000_02_C08</name>
    <dbReference type="NCBI Taxonomy" id="1455880"/>
    <lineage>
        <taxon>Archaea</taxon>
        <taxon>Nitrososphaerota</taxon>
        <taxon>environmental samples</taxon>
    </lineage>
</organism>
<sequence length="183" mass="20658">MISYVILLILSDIYTILVVVSMGFVLSLVIAFIFRSYLFNLRQQVLAGDMLSEIVTSFNKSIEQKEQRTIDLMMRVELLELRLGSGQKSSSVLRSNISDSVTSSDVSFDISDITLTDTELKTVKFLSDGPKKMSEVREEIGKTREHTSRVISALVKKGVVDKRSKDGQVICRVRDQVLEKIDF</sequence>
<dbReference type="Gene3D" id="1.10.10.10">
    <property type="entry name" value="Winged helix-like DNA-binding domain superfamily/Winged helix DNA-binding domain"/>
    <property type="match status" value="1"/>
</dbReference>
<dbReference type="InterPro" id="IPR036390">
    <property type="entry name" value="WH_DNA-bd_sf"/>
</dbReference>
<keyword evidence="1" id="KW-0472">Membrane</keyword>
<reference evidence="2" key="1">
    <citation type="journal article" date="2014" name="Genome Biol. Evol.">
        <title>Pangenome evidence for extensive interdomain horizontal transfer affecting lineage core and shell genes in uncultured planktonic thaumarchaeota and euryarchaeota.</title>
        <authorList>
            <person name="Deschamps P."/>
            <person name="Zivanovic Y."/>
            <person name="Moreira D."/>
            <person name="Rodriguez-Valera F."/>
            <person name="Lopez-Garcia P."/>
        </authorList>
    </citation>
    <scope>NUCLEOTIDE SEQUENCE</scope>
</reference>
<protein>
    <submittedName>
        <fullName evidence="2">Uncharacterized protein</fullName>
    </submittedName>
</protein>
<evidence type="ECO:0000256" key="1">
    <source>
        <dbReference type="SAM" id="Phobius"/>
    </source>
</evidence>
<keyword evidence="1" id="KW-0812">Transmembrane</keyword>
<dbReference type="EMBL" id="KF900305">
    <property type="protein sequence ID" value="AIE90319.1"/>
    <property type="molecule type" value="Genomic_DNA"/>
</dbReference>
<dbReference type="AlphaFoldDB" id="A0A075FG99"/>
<proteinExistence type="predicted"/>
<keyword evidence="1" id="KW-1133">Transmembrane helix</keyword>
<dbReference type="InterPro" id="IPR036388">
    <property type="entry name" value="WH-like_DNA-bd_sf"/>
</dbReference>